<evidence type="ECO:0000313" key="2">
    <source>
        <dbReference type="Proteomes" id="UP001235849"/>
    </source>
</evidence>
<dbReference type="RefSeq" id="WP_283765577.1">
    <property type="nucleotide sequence ID" value="NZ_JAQOSO010000013.1"/>
</dbReference>
<dbReference type="EMBL" id="JAQOSO010000013">
    <property type="protein sequence ID" value="MDJ1173207.1"/>
    <property type="molecule type" value="Genomic_DNA"/>
</dbReference>
<evidence type="ECO:0000313" key="1">
    <source>
        <dbReference type="EMBL" id="MDJ1173207.1"/>
    </source>
</evidence>
<name>A0ABT7B220_9CYAN</name>
<reference evidence="1 2" key="1">
    <citation type="submission" date="2023-01" db="EMBL/GenBank/DDBJ databases">
        <title>Novel diversity within Roseofilum (Cyanobacteria; Desertifilaceae) from marine benthic mats with descriptions of four novel species.</title>
        <authorList>
            <person name="Wang Y."/>
            <person name="Berthold D.E."/>
            <person name="Hu J."/>
            <person name="Lefler F.W."/>
            <person name="Laughinghouse H.D. IV."/>
        </authorList>
    </citation>
    <scope>NUCLEOTIDE SEQUENCE [LARGE SCALE GENOMIC DNA]</scope>
    <source>
        <strain evidence="1 2">BLCC-M114</strain>
    </source>
</reference>
<keyword evidence="2" id="KW-1185">Reference proteome</keyword>
<dbReference type="Proteomes" id="UP001235849">
    <property type="component" value="Unassembled WGS sequence"/>
</dbReference>
<organism evidence="1 2">
    <name type="scientific">Roseofilum capinflatum BLCC-M114</name>
    <dbReference type="NCBI Taxonomy" id="3022440"/>
    <lineage>
        <taxon>Bacteria</taxon>
        <taxon>Bacillati</taxon>
        <taxon>Cyanobacteriota</taxon>
        <taxon>Cyanophyceae</taxon>
        <taxon>Desertifilales</taxon>
        <taxon>Desertifilaceae</taxon>
        <taxon>Roseofilum</taxon>
        <taxon>Roseofilum capinflatum</taxon>
    </lineage>
</organism>
<protein>
    <submittedName>
        <fullName evidence="1">Uncharacterized protein</fullName>
    </submittedName>
</protein>
<accession>A0ABT7B220</accession>
<proteinExistence type="predicted"/>
<comment type="caution">
    <text evidence="1">The sequence shown here is derived from an EMBL/GenBank/DDBJ whole genome shotgun (WGS) entry which is preliminary data.</text>
</comment>
<gene>
    <name evidence="1" type="ORF">PMG25_03785</name>
</gene>
<sequence length="88" mass="10421">MIVEVEKKDFLMKTESFQVLQVFGLEYPNYKILVQDKNKNRYIVWYYDRLSINIGQEVLIDFKSDNWLTINNPKNGNKSSISKVSKVN</sequence>